<dbReference type="EMBL" id="CM004395">
    <property type="protein sequence ID" value="KAG8647831.1"/>
    <property type="molecule type" value="Genomic_DNA"/>
</dbReference>
<protein>
    <submittedName>
        <fullName evidence="1">Uncharacterized protein</fullName>
    </submittedName>
</protein>
<gene>
    <name evidence="1" type="ORF">MANES_09G114750v8</name>
</gene>
<evidence type="ECO:0000313" key="2">
    <source>
        <dbReference type="Proteomes" id="UP000091857"/>
    </source>
</evidence>
<sequence length="91" mass="10383">MMLSNMWYPGASRFNYLQAKVGPMAGLWDTAHKARLGCQRAPHHLIFCRCYRAFVGHPWFSHFLSAPGSAFCFLFECFEAHGLFLLLDPSV</sequence>
<proteinExistence type="predicted"/>
<accession>A0ACB7HAB7</accession>
<comment type="caution">
    <text evidence="1">The sequence shown here is derived from an EMBL/GenBank/DDBJ whole genome shotgun (WGS) entry which is preliminary data.</text>
</comment>
<organism evidence="1 2">
    <name type="scientific">Manihot esculenta</name>
    <name type="common">Cassava</name>
    <name type="synonym">Jatropha manihot</name>
    <dbReference type="NCBI Taxonomy" id="3983"/>
    <lineage>
        <taxon>Eukaryota</taxon>
        <taxon>Viridiplantae</taxon>
        <taxon>Streptophyta</taxon>
        <taxon>Embryophyta</taxon>
        <taxon>Tracheophyta</taxon>
        <taxon>Spermatophyta</taxon>
        <taxon>Magnoliopsida</taxon>
        <taxon>eudicotyledons</taxon>
        <taxon>Gunneridae</taxon>
        <taxon>Pentapetalae</taxon>
        <taxon>rosids</taxon>
        <taxon>fabids</taxon>
        <taxon>Malpighiales</taxon>
        <taxon>Euphorbiaceae</taxon>
        <taxon>Crotonoideae</taxon>
        <taxon>Manihoteae</taxon>
        <taxon>Manihot</taxon>
    </lineage>
</organism>
<reference evidence="2" key="1">
    <citation type="journal article" date="2016" name="Nat. Biotechnol.">
        <title>Sequencing wild and cultivated cassava and related species reveals extensive interspecific hybridization and genetic diversity.</title>
        <authorList>
            <person name="Bredeson J.V."/>
            <person name="Lyons J.B."/>
            <person name="Prochnik S.E."/>
            <person name="Wu G.A."/>
            <person name="Ha C.M."/>
            <person name="Edsinger-Gonzales E."/>
            <person name="Grimwood J."/>
            <person name="Schmutz J."/>
            <person name="Rabbi I.Y."/>
            <person name="Egesi C."/>
            <person name="Nauluvula P."/>
            <person name="Lebot V."/>
            <person name="Ndunguru J."/>
            <person name="Mkamilo G."/>
            <person name="Bart R.S."/>
            <person name="Setter T.L."/>
            <person name="Gleadow R.M."/>
            <person name="Kulakow P."/>
            <person name="Ferguson M.E."/>
            <person name="Rounsley S."/>
            <person name="Rokhsar D.S."/>
        </authorList>
    </citation>
    <scope>NUCLEOTIDE SEQUENCE [LARGE SCALE GENOMIC DNA]</scope>
    <source>
        <strain evidence="2">cv. AM560-2</strain>
    </source>
</reference>
<evidence type="ECO:0000313" key="1">
    <source>
        <dbReference type="EMBL" id="KAG8647831.1"/>
    </source>
</evidence>
<name>A0ACB7HAB7_MANES</name>
<dbReference type="Proteomes" id="UP000091857">
    <property type="component" value="Chromosome 9"/>
</dbReference>
<keyword evidence="2" id="KW-1185">Reference proteome</keyword>